<evidence type="ECO:0000313" key="5">
    <source>
        <dbReference type="EMBL" id="CAE0507564.1"/>
    </source>
</evidence>
<organism evidence="5">
    <name type="scientific">Dunaliella tertiolecta</name>
    <name type="common">Green alga</name>
    <dbReference type="NCBI Taxonomy" id="3047"/>
    <lineage>
        <taxon>Eukaryota</taxon>
        <taxon>Viridiplantae</taxon>
        <taxon>Chlorophyta</taxon>
        <taxon>core chlorophytes</taxon>
        <taxon>Chlorophyceae</taxon>
        <taxon>CS clade</taxon>
        <taxon>Chlamydomonadales</taxon>
        <taxon>Dunaliellaceae</taxon>
        <taxon>Dunaliella</taxon>
    </lineage>
</organism>
<sequence length="195" mass="21467">MVEPSCILSEHVVAIPTSRLVLSTVFSCASATVLVGILHHYVTSLIEPPTATEHGFQHHCSRGCLLWCMGLTIFVELLMLHHFMCRRVVQEIVRPLQGVGIVLESRSLVGNIISSQFVDEANIAGVIINEGLTTTDVHYYLAFMLHNRDSMAVAFQNLLPDLATILPVYQAIMNQHKATAEIKVAASPVLEAKRP</sequence>
<dbReference type="AlphaFoldDB" id="A0A7S3RAG6"/>
<keyword evidence="3" id="KW-1133">Transmembrane helix</keyword>
<feature type="transmembrane region" description="Helical" evidence="3">
    <location>
        <begin position="20"/>
        <end position="42"/>
    </location>
</feature>
<accession>A0A7S3RAG6</accession>
<comment type="pathway">
    <text evidence="1">Glycolipid biosynthesis; glycosylphosphatidylinositol-anchor biosynthesis.</text>
</comment>
<proteinExistence type="inferred from homology"/>
<keyword evidence="3" id="KW-0472">Membrane</keyword>
<protein>
    <recommendedName>
        <fullName evidence="4">Phosphatidylinositol N-acetylglucosaminyltransferase subunit H conserved domain-containing protein</fullName>
    </recommendedName>
</protein>
<evidence type="ECO:0000256" key="2">
    <source>
        <dbReference type="ARBA" id="ARBA00009610"/>
    </source>
</evidence>
<evidence type="ECO:0000259" key="4">
    <source>
        <dbReference type="Pfam" id="PF10181"/>
    </source>
</evidence>
<dbReference type="Pfam" id="PF10181">
    <property type="entry name" value="PIG-H"/>
    <property type="match status" value="1"/>
</dbReference>
<evidence type="ECO:0000256" key="3">
    <source>
        <dbReference type="SAM" id="Phobius"/>
    </source>
</evidence>
<feature type="domain" description="Phosphatidylinositol N-acetylglucosaminyltransferase subunit H conserved" evidence="4">
    <location>
        <begin position="96"/>
        <end position="156"/>
    </location>
</feature>
<dbReference type="UniPathway" id="UPA00196"/>
<dbReference type="InterPro" id="IPR019328">
    <property type="entry name" value="PIGH-H_dom"/>
</dbReference>
<gene>
    <name evidence="5" type="ORF">DTER00134_LOCUS22641</name>
</gene>
<comment type="similarity">
    <text evidence="2">Belongs to the PIGH family.</text>
</comment>
<keyword evidence="3" id="KW-0812">Transmembrane</keyword>
<dbReference type="PANTHER" id="PTHR15231:SF1">
    <property type="entry name" value="PHOSPHATIDYLINOSITOL N-ACETYLGLUCOSAMINYLTRANSFERASE SUBUNIT H"/>
    <property type="match status" value="1"/>
</dbReference>
<name>A0A7S3RAG6_DUNTE</name>
<dbReference type="GO" id="GO:0000506">
    <property type="term" value="C:glycosylphosphatidylinositol-N-acetylglucosaminyltransferase (GPI-GnT) complex"/>
    <property type="evidence" value="ECO:0007669"/>
    <property type="project" value="InterPro"/>
</dbReference>
<dbReference type="EMBL" id="HBIP01037476">
    <property type="protein sequence ID" value="CAE0507564.1"/>
    <property type="molecule type" value="Transcribed_RNA"/>
</dbReference>
<dbReference type="GO" id="GO:0006506">
    <property type="term" value="P:GPI anchor biosynthetic process"/>
    <property type="evidence" value="ECO:0007669"/>
    <property type="project" value="UniProtKB-UniPathway"/>
</dbReference>
<reference evidence="5" key="1">
    <citation type="submission" date="2021-01" db="EMBL/GenBank/DDBJ databases">
        <authorList>
            <person name="Corre E."/>
            <person name="Pelletier E."/>
            <person name="Niang G."/>
            <person name="Scheremetjew M."/>
            <person name="Finn R."/>
            <person name="Kale V."/>
            <person name="Holt S."/>
            <person name="Cochrane G."/>
            <person name="Meng A."/>
            <person name="Brown T."/>
            <person name="Cohen L."/>
        </authorList>
    </citation>
    <scope>NUCLEOTIDE SEQUENCE</scope>
    <source>
        <strain evidence="5">CCMP1320</strain>
    </source>
</reference>
<dbReference type="InterPro" id="IPR044215">
    <property type="entry name" value="PIG-H"/>
</dbReference>
<feature type="transmembrane region" description="Helical" evidence="3">
    <location>
        <begin position="63"/>
        <end position="84"/>
    </location>
</feature>
<dbReference type="PANTHER" id="PTHR15231">
    <property type="entry name" value="PHOSPHATIDYLINOSITOL N-ACETYLGLUCOSAMINYLTRANSFERASE SUBUNIT H"/>
    <property type="match status" value="1"/>
</dbReference>
<evidence type="ECO:0000256" key="1">
    <source>
        <dbReference type="ARBA" id="ARBA00004687"/>
    </source>
</evidence>